<keyword evidence="2" id="KW-0472">Membrane</keyword>
<dbReference type="OrthoDB" id="5185521at2"/>
<sequence>MNTTETRQELVDYLRRVRAALADLPADELAEVMEDVEPHLAEVLDETGDLTGRLGTPEDYAAELRAAGGYPPPASADSARGKSRLAARYFVWSTALLTFTCLVVGGMLAQPRHQEKYLWLFFTLLAAAPGLVWVFSGYLRRADVESLPEYRFARARGVAAAGLPSPRVVEFIRSLRPGWWVARVVLVLALMLVGATEGVVVAVVVVAFLTWAGPRSSTDRRLLPLVVAGNALLATATLTVVLYASDRSSQRPYEYVSPGLNYQGKYLDNVYAVDADGKPIPEFYLYDHEGMPLNVVRNSCESSSRAFDNRFPQPQVEYRGGQCVELSGLPFVPLPPNATLRPSTTSVIPSTSATTTPVSPSPSVSLSPSVTTTPVSSAPATTTTG</sequence>
<keyword evidence="2" id="KW-1133">Transmembrane helix</keyword>
<feature type="transmembrane region" description="Helical" evidence="2">
    <location>
        <begin position="117"/>
        <end position="139"/>
    </location>
</feature>
<feature type="region of interest" description="Disordered" evidence="1">
    <location>
        <begin position="342"/>
        <end position="385"/>
    </location>
</feature>
<name>A0A2S6GGK4_9PSEU</name>
<dbReference type="Proteomes" id="UP000239203">
    <property type="component" value="Unassembled WGS sequence"/>
</dbReference>
<organism evidence="3 4">
    <name type="scientific">Actinokineospora auranticolor</name>
    <dbReference type="NCBI Taxonomy" id="155976"/>
    <lineage>
        <taxon>Bacteria</taxon>
        <taxon>Bacillati</taxon>
        <taxon>Actinomycetota</taxon>
        <taxon>Actinomycetes</taxon>
        <taxon>Pseudonocardiales</taxon>
        <taxon>Pseudonocardiaceae</taxon>
        <taxon>Actinokineospora</taxon>
    </lineage>
</organism>
<evidence type="ECO:0000256" key="1">
    <source>
        <dbReference type="SAM" id="MobiDB-lite"/>
    </source>
</evidence>
<feature type="transmembrane region" description="Helical" evidence="2">
    <location>
        <begin position="222"/>
        <end position="244"/>
    </location>
</feature>
<reference evidence="3 4" key="1">
    <citation type="submission" date="2018-02" db="EMBL/GenBank/DDBJ databases">
        <title>Genomic Encyclopedia of Archaeal and Bacterial Type Strains, Phase II (KMG-II): from individual species to whole genera.</title>
        <authorList>
            <person name="Goeker M."/>
        </authorList>
    </citation>
    <scope>NUCLEOTIDE SEQUENCE [LARGE SCALE GENOMIC DNA]</scope>
    <source>
        <strain evidence="3 4">YU 961-1</strain>
    </source>
</reference>
<comment type="caution">
    <text evidence="3">The sequence shown here is derived from an EMBL/GenBank/DDBJ whole genome shotgun (WGS) entry which is preliminary data.</text>
</comment>
<evidence type="ECO:0008006" key="5">
    <source>
        <dbReference type="Google" id="ProtNLM"/>
    </source>
</evidence>
<evidence type="ECO:0000313" key="3">
    <source>
        <dbReference type="EMBL" id="PPK64368.1"/>
    </source>
</evidence>
<keyword evidence="2" id="KW-0812">Transmembrane</keyword>
<protein>
    <recommendedName>
        <fullName evidence="5">Proline-rich protein</fullName>
    </recommendedName>
</protein>
<dbReference type="AlphaFoldDB" id="A0A2S6GGK4"/>
<evidence type="ECO:0000313" key="4">
    <source>
        <dbReference type="Proteomes" id="UP000239203"/>
    </source>
</evidence>
<dbReference type="Pfam" id="PF22564">
    <property type="entry name" value="HAAS"/>
    <property type="match status" value="1"/>
</dbReference>
<gene>
    <name evidence="3" type="ORF">CLV40_12091</name>
</gene>
<feature type="transmembrane region" description="Helical" evidence="2">
    <location>
        <begin position="89"/>
        <end position="111"/>
    </location>
</feature>
<dbReference type="EMBL" id="PTIX01000020">
    <property type="protein sequence ID" value="PPK64368.1"/>
    <property type="molecule type" value="Genomic_DNA"/>
</dbReference>
<evidence type="ECO:0000256" key="2">
    <source>
        <dbReference type="SAM" id="Phobius"/>
    </source>
</evidence>
<keyword evidence="4" id="KW-1185">Reference proteome</keyword>
<proteinExistence type="predicted"/>
<dbReference type="RefSeq" id="WP_104482035.1">
    <property type="nucleotide sequence ID" value="NZ_CP154825.1"/>
</dbReference>
<feature type="transmembrane region" description="Helical" evidence="2">
    <location>
        <begin position="180"/>
        <end position="210"/>
    </location>
</feature>
<accession>A0A2S6GGK4</accession>